<dbReference type="CDD" id="cd00024">
    <property type="entry name" value="CD_CSD"/>
    <property type="match status" value="1"/>
</dbReference>
<keyword evidence="2" id="KW-0479">Metal-binding</keyword>
<feature type="region of interest" description="Disordered" evidence="6">
    <location>
        <begin position="691"/>
        <end position="731"/>
    </location>
</feature>
<dbReference type="Proteomes" id="UP001515480">
    <property type="component" value="Unassembled WGS sequence"/>
</dbReference>
<dbReference type="InterPro" id="IPR023779">
    <property type="entry name" value="Chromodomain_CS"/>
</dbReference>
<feature type="compositionally biased region" description="Basic and acidic residues" evidence="6">
    <location>
        <begin position="118"/>
        <end position="136"/>
    </location>
</feature>
<dbReference type="AlphaFoldDB" id="A0AB34J5J9"/>
<dbReference type="PANTHER" id="PTHR46481:SF10">
    <property type="entry name" value="ZINC FINGER BED DOMAIN-CONTAINING PROTEIN 39"/>
    <property type="match status" value="1"/>
</dbReference>
<evidence type="ECO:0000259" key="7">
    <source>
        <dbReference type="PROSITE" id="PS50013"/>
    </source>
</evidence>
<dbReference type="SMART" id="SM00298">
    <property type="entry name" value="CHROMO"/>
    <property type="match status" value="1"/>
</dbReference>
<comment type="caution">
    <text evidence="8">The sequence shown here is derived from an EMBL/GenBank/DDBJ whole genome shotgun (WGS) entry which is preliminary data.</text>
</comment>
<evidence type="ECO:0000313" key="8">
    <source>
        <dbReference type="EMBL" id="KAL1514648.1"/>
    </source>
</evidence>
<dbReference type="EMBL" id="JBGBPQ010000012">
    <property type="protein sequence ID" value="KAL1514648.1"/>
    <property type="molecule type" value="Genomic_DNA"/>
</dbReference>
<dbReference type="InterPro" id="IPR052035">
    <property type="entry name" value="ZnF_BED_domain_contain"/>
</dbReference>
<evidence type="ECO:0000256" key="2">
    <source>
        <dbReference type="ARBA" id="ARBA00022723"/>
    </source>
</evidence>
<keyword evidence="4" id="KW-0862">Zinc</keyword>
<sequence length="848" mass="95501">MRRRSESRDTFYWCGLEVLNQSNWRSLNGEQGKKRTPICAFDPAAGNNIYEPERVVAQRLEKGVTKFLVKWVNYGERSNTWEPIEHLAGCEDMIVEFKEREKIRLEMLEKAAEEKRLEKQAAKDAHEKALADEAAARRQTAKETQTGASGNPMGRAAATAATVVVDVDAGTRGPSKGSRRSSPWWKFFTEKGSEDGHANCILHKAGALCDESIKCTTGLRNHIMYVHPEEFVRVQSELKMKEESENKLKTDAGQQKVVQAQVQSVPAKIRDKLHLAHSRWLVKNKRPLSLPEDKEYRDIWELAMHGAYVPPDATTVRSGVLKLSAEGLQKLRQVNTELRDQGLKATIAGDIWSDRGVSLFGIVQYHIDYEWNIVELLTAATPFSDERHTGDAIDKKTAEACSLAGLSYDVFSSVFFAVSDNGANMVKGWDGFGRAPCCVHTVQLSVKLFLSHTAIAPLRVKQKGIVTHFSQSTGVDGLQALKATQKKCLLPVHHPVRDNDTRWSGSYDQMEFFRIQQRAIQLYDVEHARKAGDVYRLHQLDLEDWLINVQAVAVLQPVADWTQHMQGTKSYATLPLILPTIYNLMESMTADANLVLAFQGERPYELQPDEMHAGVLAARTLMFQDFKCRWIDNLKDDAKRVYAISTLLHPCFKSYSFIEDLSFIPAADKRWALKELRTEWQFSWNIDSDKQVEDEPNKEVVELDGEEASPTAGTAAQATPGEDMAPATSSPQLIKKKGKVTLGGLLVKKKRAELLPDEPTRPQRDELEEYLNEEEEVDVDMDVLKWWRGQESRWPKLSKMVKQYFASPASSAGVERVFSAAGKMHDDLKKAAKDSTLQHSLFAATNAD</sequence>
<protein>
    <recommendedName>
        <fullName evidence="7">Chromo domain-containing protein</fullName>
    </recommendedName>
</protein>
<dbReference type="InterPro" id="IPR016197">
    <property type="entry name" value="Chromo-like_dom_sf"/>
</dbReference>
<feature type="domain" description="Chromo" evidence="7">
    <location>
        <begin position="50"/>
        <end position="109"/>
    </location>
</feature>
<dbReference type="Pfam" id="PF00385">
    <property type="entry name" value="Chromo"/>
    <property type="match status" value="1"/>
</dbReference>
<feature type="region of interest" description="Disordered" evidence="6">
    <location>
        <begin position="118"/>
        <end position="155"/>
    </location>
</feature>
<dbReference type="InterPro" id="IPR012337">
    <property type="entry name" value="RNaseH-like_sf"/>
</dbReference>
<proteinExistence type="predicted"/>
<evidence type="ECO:0000256" key="4">
    <source>
        <dbReference type="ARBA" id="ARBA00022833"/>
    </source>
</evidence>
<feature type="compositionally biased region" description="Low complexity" evidence="6">
    <location>
        <begin position="708"/>
        <end position="721"/>
    </location>
</feature>
<name>A0AB34J5J9_PRYPA</name>
<evidence type="ECO:0000256" key="5">
    <source>
        <dbReference type="ARBA" id="ARBA00023242"/>
    </source>
</evidence>
<dbReference type="GO" id="GO:0046983">
    <property type="term" value="F:protein dimerization activity"/>
    <property type="evidence" value="ECO:0007669"/>
    <property type="project" value="InterPro"/>
</dbReference>
<evidence type="ECO:0000313" key="9">
    <source>
        <dbReference type="Proteomes" id="UP001515480"/>
    </source>
</evidence>
<evidence type="ECO:0000256" key="6">
    <source>
        <dbReference type="SAM" id="MobiDB-lite"/>
    </source>
</evidence>
<dbReference type="SUPFAM" id="SSF54160">
    <property type="entry name" value="Chromo domain-like"/>
    <property type="match status" value="1"/>
</dbReference>
<dbReference type="GO" id="GO:0008270">
    <property type="term" value="F:zinc ion binding"/>
    <property type="evidence" value="ECO:0007669"/>
    <property type="project" value="UniProtKB-KW"/>
</dbReference>
<dbReference type="Pfam" id="PF05699">
    <property type="entry name" value="Dimer_Tnp_hAT"/>
    <property type="match status" value="1"/>
</dbReference>
<dbReference type="PROSITE" id="PS00598">
    <property type="entry name" value="CHROMO_1"/>
    <property type="match status" value="1"/>
</dbReference>
<evidence type="ECO:0000256" key="3">
    <source>
        <dbReference type="ARBA" id="ARBA00022771"/>
    </source>
</evidence>
<dbReference type="PROSITE" id="PS50013">
    <property type="entry name" value="CHROMO_2"/>
    <property type="match status" value="1"/>
</dbReference>
<evidence type="ECO:0000256" key="1">
    <source>
        <dbReference type="ARBA" id="ARBA00004123"/>
    </source>
</evidence>
<dbReference type="GO" id="GO:0005634">
    <property type="term" value="C:nucleus"/>
    <property type="evidence" value="ECO:0007669"/>
    <property type="project" value="UniProtKB-SubCell"/>
</dbReference>
<accession>A0AB34J5J9</accession>
<keyword evidence="5" id="KW-0539">Nucleus</keyword>
<dbReference type="InterPro" id="IPR023780">
    <property type="entry name" value="Chromo_domain"/>
</dbReference>
<feature type="compositionally biased region" description="Basic and acidic residues" evidence="6">
    <location>
        <begin position="691"/>
        <end position="701"/>
    </location>
</feature>
<gene>
    <name evidence="8" type="ORF">AB1Y20_003739</name>
</gene>
<comment type="subcellular location">
    <subcellularLocation>
        <location evidence="1">Nucleus</location>
    </subcellularLocation>
</comment>
<dbReference type="InterPro" id="IPR000953">
    <property type="entry name" value="Chromo/chromo_shadow_dom"/>
</dbReference>
<organism evidence="8 9">
    <name type="scientific">Prymnesium parvum</name>
    <name type="common">Toxic golden alga</name>
    <dbReference type="NCBI Taxonomy" id="97485"/>
    <lineage>
        <taxon>Eukaryota</taxon>
        <taxon>Haptista</taxon>
        <taxon>Haptophyta</taxon>
        <taxon>Prymnesiophyceae</taxon>
        <taxon>Prymnesiales</taxon>
        <taxon>Prymnesiaceae</taxon>
        <taxon>Prymnesium</taxon>
    </lineage>
</organism>
<dbReference type="PANTHER" id="PTHR46481">
    <property type="entry name" value="ZINC FINGER BED DOMAIN-CONTAINING PROTEIN 4"/>
    <property type="match status" value="1"/>
</dbReference>
<keyword evidence="3" id="KW-0863">Zinc-finger</keyword>
<dbReference type="SUPFAM" id="SSF53098">
    <property type="entry name" value="Ribonuclease H-like"/>
    <property type="match status" value="1"/>
</dbReference>
<dbReference type="Gene3D" id="2.40.50.40">
    <property type="match status" value="1"/>
</dbReference>
<keyword evidence="9" id="KW-1185">Reference proteome</keyword>
<reference evidence="8 9" key="1">
    <citation type="journal article" date="2024" name="Science">
        <title>Giant polyketide synthase enzymes in the biosynthesis of giant marine polyether toxins.</title>
        <authorList>
            <person name="Fallon T.R."/>
            <person name="Shende V.V."/>
            <person name="Wierzbicki I.H."/>
            <person name="Pendleton A.L."/>
            <person name="Watervoot N.F."/>
            <person name="Auber R.P."/>
            <person name="Gonzalez D.J."/>
            <person name="Wisecaver J.H."/>
            <person name="Moore B.S."/>
        </authorList>
    </citation>
    <scope>NUCLEOTIDE SEQUENCE [LARGE SCALE GENOMIC DNA]</scope>
    <source>
        <strain evidence="8 9">12B1</strain>
    </source>
</reference>
<dbReference type="InterPro" id="IPR008906">
    <property type="entry name" value="HATC_C_dom"/>
</dbReference>